<dbReference type="EMBL" id="JARKIB010000091">
    <property type="protein sequence ID" value="KAJ7743383.1"/>
    <property type="molecule type" value="Genomic_DNA"/>
</dbReference>
<keyword evidence="1" id="KW-0732">Signal</keyword>
<evidence type="ECO:0000256" key="1">
    <source>
        <dbReference type="SAM" id="SignalP"/>
    </source>
</evidence>
<organism evidence="2 3">
    <name type="scientific">Mycena metata</name>
    <dbReference type="NCBI Taxonomy" id="1033252"/>
    <lineage>
        <taxon>Eukaryota</taxon>
        <taxon>Fungi</taxon>
        <taxon>Dikarya</taxon>
        <taxon>Basidiomycota</taxon>
        <taxon>Agaricomycotina</taxon>
        <taxon>Agaricomycetes</taxon>
        <taxon>Agaricomycetidae</taxon>
        <taxon>Agaricales</taxon>
        <taxon>Marasmiineae</taxon>
        <taxon>Mycenaceae</taxon>
        <taxon>Mycena</taxon>
    </lineage>
</organism>
<proteinExistence type="predicted"/>
<evidence type="ECO:0000313" key="3">
    <source>
        <dbReference type="Proteomes" id="UP001215598"/>
    </source>
</evidence>
<protein>
    <submittedName>
        <fullName evidence="2">Uncharacterized protein</fullName>
    </submittedName>
</protein>
<dbReference type="Proteomes" id="UP001215598">
    <property type="component" value="Unassembled WGS sequence"/>
</dbReference>
<gene>
    <name evidence="2" type="ORF">B0H16DRAFT_1561626</name>
</gene>
<comment type="caution">
    <text evidence="2">The sequence shown here is derived from an EMBL/GenBank/DDBJ whole genome shotgun (WGS) entry which is preliminary data.</text>
</comment>
<feature type="chain" id="PRO_5042118461" evidence="1">
    <location>
        <begin position="18"/>
        <end position="160"/>
    </location>
</feature>
<evidence type="ECO:0000313" key="2">
    <source>
        <dbReference type="EMBL" id="KAJ7743383.1"/>
    </source>
</evidence>
<accession>A0AAD7N2F4</accession>
<feature type="signal peptide" evidence="1">
    <location>
        <begin position="1"/>
        <end position="17"/>
    </location>
</feature>
<keyword evidence="3" id="KW-1185">Reference proteome</keyword>
<reference evidence="2" key="1">
    <citation type="submission" date="2023-03" db="EMBL/GenBank/DDBJ databases">
        <title>Massive genome expansion in bonnet fungi (Mycena s.s.) driven by repeated elements and novel gene families across ecological guilds.</title>
        <authorList>
            <consortium name="Lawrence Berkeley National Laboratory"/>
            <person name="Harder C.B."/>
            <person name="Miyauchi S."/>
            <person name="Viragh M."/>
            <person name="Kuo A."/>
            <person name="Thoen E."/>
            <person name="Andreopoulos B."/>
            <person name="Lu D."/>
            <person name="Skrede I."/>
            <person name="Drula E."/>
            <person name="Henrissat B."/>
            <person name="Morin E."/>
            <person name="Kohler A."/>
            <person name="Barry K."/>
            <person name="LaButti K."/>
            <person name="Morin E."/>
            <person name="Salamov A."/>
            <person name="Lipzen A."/>
            <person name="Mereny Z."/>
            <person name="Hegedus B."/>
            <person name="Baldrian P."/>
            <person name="Stursova M."/>
            <person name="Weitz H."/>
            <person name="Taylor A."/>
            <person name="Grigoriev I.V."/>
            <person name="Nagy L.G."/>
            <person name="Martin F."/>
            <person name="Kauserud H."/>
        </authorList>
    </citation>
    <scope>NUCLEOTIDE SEQUENCE</scope>
    <source>
        <strain evidence="2">CBHHK182m</strain>
    </source>
</reference>
<name>A0AAD7N2F4_9AGAR</name>
<sequence length="160" mass="16948">MVALRFTSLLLLPFALASTLHHPPKPSLPSLTDWAANGLAGVITAPSVTALQNSLDAWLSTNVSVILNGLSIQPSALLAHRTGLGFNPPLEFSLINTIEVQTVANSSEAGEVSLAFSGTIGTLGLTGVINAVIFQDPSLKPRPVDPRRIINFNEIFLEIQ</sequence>
<dbReference type="AlphaFoldDB" id="A0AAD7N2F4"/>